<comment type="caution">
    <text evidence="1">The sequence shown here is derived from an EMBL/GenBank/DDBJ whole genome shotgun (WGS) entry which is preliminary data.</text>
</comment>
<reference evidence="1" key="1">
    <citation type="submission" date="2021-04" db="EMBL/GenBank/DDBJ databases">
        <title>Genome based classification of Actinospica acidithermotolerans sp. nov., an actinobacterium isolated from an Indonesian hot spring.</title>
        <authorList>
            <person name="Kusuma A.B."/>
            <person name="Putra K.E."/>
            <person name="Nafisah S."/>
            <person name="Loh J."/>
            <person name="Nouioui I."/>
            <person name="Goodfellow M."/>
        </authorList>
    </citation>
    <scope>NUCLEOTIDE SEQUENCE</scope>
    <source>
        <strain evidence="1">CSCA 57</strain>
    </source>
</reference>
<organism evidence="1 2">
    <name type="scientific">Actinospica durhamensis</name>
    <dbReference type="NCBI Taxonomy" id="1508375"/>
    <lineage>
        <taxon>Bacteria</taxon>
        <taxon>Bacillati</taxon>
        <taxon>Actinomycetota</taxon>
        <taxon>Actinomycetes</taxon>
        <taxon>Catenulisporales</taxon>
        <taxon>Actinospicaceae</taxon>
        <taxon>Actinospica</taxon>
    </lineage>
</organism>
<dbReference type="InterPro" id="IPR043519">
    <property type="entry name" value="NT_sf"/>
</dbReference>
<dbReference type="EMBL" id="JAGSOG010000113">
    <property type="protein sequence ID" value="MBR7835877.1"/>
    <property type="molecule type" value="Genomic_DNA"/>
</dbReference>
<dbReference type="AlphaFoldDB" id="A0A941EQ47"/>
<keyword evidence="2" id="KW-1185">Reference proteome</keyword>
<protein>
    <submittedName>
        <fullName evidence="1">GrpB family protein</fullName>
    </submittedName>
</protein>
<dbReference type="SUPFAM" id="SSF81301">
    <property type="entry name" value="Nucleotidyltransferase"/>
    <property type="match status" value="1"/>
</dbReference>
<evidence type="ECO:0000313" key="1">
    <source>
        <dbReference type="EMBL" id="MBR7835877.1"/>
    </source>
</evidence>
<name>A0A941EQ47_9ACTN</name>
<gene>
    <name evidence="1" type="ORF">KDL01_21565</name>
</gene>
<dbReference type="Pfam" id="PF04229">
    <property type="entry name" value="GrpB"/>
    <property type="match status" value="1"/>
</dbReference>
<evidence type="ECO:0000313" key="2">
    <source>
        <dbReference type="Proteomes" id="UP000675781"/>
    </source>
</evidence>
<dbReference type="Gene3D" id="3.30.460.10">
    <property type="entry name" value="Beta Polymerase, domain 2"/>
    <property type="match status" value="1"/>
</dbReference>
<dbReference type="Proteomes" id="UP000675781">
    <property type="component" value="Unassembled WGS sequence"/>
</dbReference>
<dbReference type="InterPro" id="IPR007344">
    <property type="entry name" value="GrpB/CoaE"/>
</dbReference>
<dbReference type="RefSeq" id="WP_212530366.1">
    <property type="nucleotide sequence ID" value="NZ_JAGSOG010000113.1"/>
</dbReference>
<dbReference type="PANTHER" id="PTHR34822:SF1">
    <property type="entry name" value="GRPB FAMILY PROTEIN"/>
    <property type="match status" value="1"/>
</dbReference>
<dbReference type="PANTHER" id="PTHR34822">
    <property type="entry name" value="GRPB DOMAIN PROTEIN (AFU_ORTHOLOGUE AFUA_1G01530)"/>
    <property type="match status" value="1"/>
</dbReference>
<sequence>MAQQIARTVGETNPVQLKPYDGQWSAYFDQYRSLILSVLSDRAAAVEHIGSTAVPGLLGRACVDVLLAVAEPDAEEDYRAELEGAGFRLWQREPDRRVFGSEPAAAGAPPCPARLFVCRSGGTWEFDQLLLTHYLGAHEERRRAYADLKRRLAREHRDDPDGYALAKRPFLRETVRMAHRSLIPLD</sequence>
<proteinExistence type="predicted"/>
<accession>A0A941EQ47</accession>